<gene>
    <name evidence="2" type="ORF">NSU_4313</name>
</gene>
<dbReference type="PATRIC" id="fig|1088721.3.peg.4250"/>
<sequence>MRKGTKAAVSVMATMLALAPGMAAAAQPVCLSKTEARSLLTYALPQVISGTGKRCQSQLPASSYLRTHGAELQARYAVQKSRYWPDARAAFLKLSSAKDAQFGELTRKLPDESLRPMVDIAVEGMVEQNIKLKSCDKIDLALDLLSPLPPENTAGLIALFVEIGAQAGRSAAQAADKPASLGGFAICES</sequence>
<protein>
    <submittedName>
        <fullName evidence="2">Uncharacterized protein</fullName>
    </submittedName>
</protein>
<organism evidence="2 3">
    <name type="scientific">Novosphingobium pentaromativorans US6-1</name>
    <dbReference type="NCBI Taxonomy" id="1088721"/>
    <lineage>
        <taxon>Bacteria</taxon>
        <taxon>Pseudomonadati</taxon>
        <taxon>Pseudomonadota</taxon>
        <taxon>Alphaproteobacteria</taxon>
        <taxon>Sphingomonadales</taxon>
        <taxon>Sphingomonadaceae</taxon>
        <taxon>Novosphingobium</taxon>
    </lineage>
</organism>
<keyword evidence="3" id="KW-1185">Reference proteome</keyword>
<proteinExistence type="predicted"/>
<keyword evidence="1" id="KW-0732">Signal</keyword>
<dbReference type="STRING" id="1088721.JI59_03525"/>
<comment type="caution">
    <text evidence="2">The sequence shown here is derived from an EMBL/GenBank/DDBJ whole genome shotgun (WGS) entry which is preliminary data.</text>
</comment>
<dbReference type="Proteomes" id="UP000004030">
    <property type="component" value="Unassembled WGS sequence"/>
</dbReference>
<dbReference type="KEGG" id="npn:JI59_03525"/>
<dbReference type="RefSeq" id="WP_007015221.1">
    <property type="nucleotide sequence ID" value="NZ_AGFM01000065.1"/>
</dbReference>
<reference evidence="2 3" key="1">
    <citation type="journal article" date="2012" name="J. Bacteriol.">
        <title>Genome sequence of benzo(a)pyrene-degrading bacterium Novosphingobium pentaromativorans US6-1.</title>
        <authorList>
            <person name="Luo Y.R."/>
            <person name="Kang S.G."/>
            <person name="Kim S.J."/>
            <person name="Kim M.R."/>
            <person name="Li N."/>
            <person name="Lee J.H."/>
            <person name="Kwon K.K."/>
        </authorList>
    </citation>
    <scope>NUCLEOTIDE SEQUENCE [LARGE SCALE GENOMIC DNA]</scope>
    <source>
        <strain evidence="2 3">US6-1</strain>
    </source>
</reference>
<evidence type="ECO:0000313" key="3">
    <source>
        <dbReference type="Proteomes" id="UP000004030"/>
    </source>
</evidence>
<dbReference type="EMBL" id="AGFM01000065">
    <property type="protein sequence ID" value="EHJ58751.1"/>
    <property type="molecule type" value="Genomic_DNA"/>
</dbReference>
<dbReference type="AlphaFoldDB" id="G6EIZ2"/>
<accession>G6EIZ2</accession>
<feature type="chain" id="PRO_5003488186" evidence="1">
    <location>
        <begin position="26"/>
        <end position="189"/>
    </location>
</feature>
<feature type="signal peptide" evidence="1">
    <location>
        <begin position="1"/>
        <end position="25"/>
    </location>
</feature>
<name>G6EIZ2_9SPHN</name>
<evidence type="ECO:0000313" key="2">
    <source>
        <dbReference type="EMBL" id="EHJ58751.1"/>
    </source>
</evidence>
<evidence type="ECO:0000256" key="1">
    <source>
        <dbReference type="SAM" id="SignalP"/>
    </source>
</evidence>
<dbReference type="eggNOG" id="ENOG5031C1C">
    <property type="taxonomic scope" value="Bacteria"/>
</dbReference>